<keyword evidence="2" id="KW-1185">Reference proteome</keyword>
<proteinExistence type="predicted"/>
<comment type="caution">
    <text evidence="1">The sequence shown here is derived from an EMBL/GenBank/DDBJ whole genome shotgun (WGS) entry which is preliminary data.</text>
</comment>
<dbReference type="AlphaFoldDB" id="A0A9X3CJU4"/>
<evidence type="ECO:0000313" key="2">
    <source>
        <dbReference type="Proteomes" id="UP001155586"/>
    </source>
</evidence>
<dbReference type="RefSeq" id="WP_265689218.1">
    <property type="nucleotide sequence ID" value="NZ_JAKRRX010000186.1"/>
</dbReference>
<name>A0A9X3CJU4_9VIBR</name>
<sequence>MPQLFFNPSEMKQDFAFLANSTKNKAKYDFFIANGHQVFQNGLIVPVGCELHRVDHDTYFELGLISKSDKAVLYYCKVVRVEDESIGIDGVTQALVWRNRMKPRYKKATVEFVSEVFNHYLIENYTVLISDVYHSYGGMFMWQEQLGYAIERRDRRVMLYDQMNCVVTEIDRSTFDDFLDDLWSEDESKLHYRAVIKKL</sequence>
<dbReference type="EMBL" id="JAKRRX010000186">
    <property type="protein sequence ID" value="MCW8336155.1"/>
    <property type="molecule type" value="Genomic_DNA"/>
</dbReference>
<organism evidence="1 2">
    <name type="scientific">Vibrio paucivorans</name>
    <dbReference type="NCBI Taxonomy" id="2829489"/>
    <lineage>
        <taxon>Bacteria</taxon>
        <taxon>Pseudomonadati</taxon>
        <taxon>Pseudomonadota</taxon>
        <taxon>Gammaproteobacteria</taxon>
        <taxon>Vibrionales</taxon>
        <taxon>Vibrionaceae</taxon>
        <taxon>Vibrio</taxon>
    </lineage>
</organism>
<accession>A0A9X3CJU4</accession>
<dbReference type="Proteomes" id="UP001155586">
    <property type="component" value="Unassembled WGS sequence"/>
</dbReference>
<protein>
    <submittedName>
        <fullName evidence="1">Uncharacterized protein</fullName>
    </submittedName>
</protein>
<reference evidence="1" key="1">
    <citation type="submission" date="2022-02" db="EMBL/GenBank/DDBJ databases">
        <title>Vibrio sp. nov., a new bacterium isolated from Bohai sea, China.</title>
        <authorList>
            <person name="Yuan Y."/>
        </authorList>
    </citation>
    <scope>NUCLEOTIDE SEQUENCE</scope>
    <source>
        <strain evidence="1">DBSS07</strain>
    </source>
</reference>
<gene>
    <name evidence="1" type="ORF">MD483_20290</name>
</gene>
<evidence type="ECO:0000313" key="1">
    <source>
        <dbReference type="EMBL" id="MCW8336155.1"/>
    </source>
</evidence>